<name>A0ABR2VKZ1_9FUNG</name>
<proteinExistence type="predicted"/>
<dbReference type="EMBL" id="JASJQH010011247">
    <property type="protein sequence ID" value="KAK9667496.1"/>
    <property type="molecule type" value="Genomic_DNA"/>
</dbReference>
<protein>
    <submittedName>
        <fullName evidence="1">Uncharacterized protein</fullName>
    </submittedName>
</protein>
<sequence length="126" mass="13706">MKLPQFYDQNDVGQNATLVKPVSPDNLKNLLLDVDLGYSSTNGSKSEVEEEDDALFQLMYLFHMEKLSFFASISDSGFADLCNGVKILVSGTLEPKLTGSFAFPLSLSTSCSFSVSLAAFLSFPSQ</sequence>
<evidence type="ECO:0000313" key="1">
    <source>
        <dbReference type="EMBL" id="KAK9667496.1"/>
    </source>
</evidence>
<organism evidence="1 2">
    <name type="scientific">Basidiobolus ranarum</name>
    <dbReference type="NCBI Taxonomy" id="34480"/>
    <lineage>
        <taxon>Eukaryota</taxon>
        <taxon>Fungi</taxon>
        <taxon>Fungi incertae sedis</taxon>
        <taxon>Zoopagomycota</taxon>
        <taxon>Entomophthoromycotina</taxon>
        <taxon>Basidiobolomycetes</taxon>
        <taxon>Basidiobolales</taxon>
        <taxon>Basidiobolaceae</taxon>
        <taxon>Basidiobolus</taxon>
    </lineage>
</organism>
<keyword evidence="2" id="KW-1185">Reference proteome</keyword>
<dbReference type="Proteomes" id="UP001479436">
    <property type="component" value="Unassembled WGS sequence"/>
</dbReference>
<reference evidence="1 2" key="1">
    <citation type="submission" date="2023-04" db="EMBL/GenBank/DDBJ databases">
        <title>Genome of Basidiobolus ranarum AG-B5.</title>
        <authorList>
            <person name="Stajich J.E."/>
            <person name="Carter-House D."/>
            <person name="Gryganskyi A."/>
        </authorList>
    </citation>
    <scope>NUCLEOTIDE SEQUENCE [LARGE SCALE GENOMIC DNA]</scope>
    <source>
        <strain evidence="1 2">AG-B5</strain>
    </source>
</reference>
<comment type="caution">
    <text evidence="1">The sequence shown here is derived from an EMBL/GenBank/DDBJ whole genome shotgun (WGS) entry which is preliminary data.</text>
</comment>
<accession>A0ABR2VKZ1</accession>
<evidence type="ECO:0000313" key="2">
    <source>
        <dbReference type="Proteomes" id="UP001479436"/>
    </source>
</evidence>
<gene>
    <name evidence="1" type="ORF">K7432_017781</name>
</gene>